<evidence type="ECO:0000256" key="1">
    <source>
        <dbReference type="SAM" id="MobiDB-lite"/>
    </source>
</evidence>
<organism evidence="2 3">
    <name type="scientific">Amborella trichopoda</name>
    <dbReference type="NCBI Taxonomy" id="13333"/>
    <lineage>
        <taxon>Eukaryota</taxon>
        <taxon>Viridiplantae</taxon>
        <taxon>Streptophyta</taxon>
        <taxon>Embryophyta</taxon>
        <taxon>Tracheophyta</taxon>
        <taxon>Spermatophyta</taxon>
        <taxon>Magnoliopsida</taxon>
        <taxon>Amborellales</taxon>
        <taxon>Amborellaceae</taxon>
        <taxon>Amborella</taxon>
    </lineage>
</organism>
<evidence type="ECO:0000313" key="3">
    <source>
        <dbReference type="Proteomes" id="UP000017836"/>
    </source>
</evidence>
<protein>
    <submittedName>
        <fullName evidence="2">Uncharacterized protein</fullName>
    </submittedName>
</protein>
<gene>
    <name evidence="2" type="ORF">AMTR_s00127p00096540</name>
</gene>
<reference evidence="3" key="1">
    <citation type="journal article" date="2013" name="Science">
        <title>The Amborella genome and the evolution of flowering plants.</title>
        <authorList>
            <consortium name="Amborella Genome Project"/>
        </authorList>
    </citation>
    <scope>NUCLEOTIDE SEQUENCE [LARGE SCALE GENOMIC DNA]</scope>
</reference>
<accession>W1NNR5</accession>
<sequence>MRAKDSERMVWGSGEGSLVCVPGADTSGPNGTVDTEEGIFKPDSALSSASEIAGAEATRVATSVIGTSPTVSTSISVDIVGGGVQTARAPTFKRLTEGVIGDALATDESLLFEQAPGRSSFMTPDCISLGTSEDGAEAVMGGRNASTCSYWYPTIADNFLSFDPHDQNEGSQTCSVAGGTAKSPTPSTCGARSTPHNLP</sequence>
<keyword evidence="3" id="KW-1185">Reference proteome</keyword>
<evidence type="ECO:0000313" key="2">
    <source>
        <dbReference type="EMBL" id="ERM97393.1"/>
    </source>
</evidence>
<dbReference type="HOGENOM" id="CLU_1373913_0_0_1"/>
<dbReference type="EMBL" id="KI396482">
    <property type="protein sequence ID" value="ERM97393.1"/>
    <property type="molecule type" value="Genomic_DNA"/>
</dbReference>
<proteinExistence type="predicted"/>
<feature type="region of interest" description="Disordered" evidence="1">
    <location>
        <begin position="168"/>
        <end position="199"/>
    </location>
</feature>
<feature type="compositionally biased region" description="Polar residues" evidence="1">
    <location>
        <begin position="182"/>
        <end position="199"/>
    </location>
</feature>
<dbReference type="AlphaFoldDB" id="W1NNR5"/>
<dbReference type="Gramene" id="ERM97393">
    <property type="protein sequence ID" value="ERM97393"/>
    <property type="gene ID" value="AMTR_s00127p00096540"/>
</dbReference>
<dbReference type="Proteomes" id="UP000017836">
    <property type="component" value="Unassembled WGS sequence"/>
</dbReference>
<name>W1NNR5_AMBTC</name>